<gene>
    <name evidence="10 12" type="primary">murJ</name>
    <name evidence="12" type="ORF">Tchar_00380</name>
</gene>
<evidence type="ECO:0000256" key="1">
    <source>
        <dbReference type="ARBA" id="ARBA00004651"/>
    </source>
</evidence>
<dbReference type="GO" id="GO:0071555">
    <property type="term" value="P:cell wall organization"/>
    <property type="evidence" value="ECO:0007669"/>
    <property type="project" value="UniProtKB-UniRule"/>
</dbReference>
<organism evidence="12 13">
    <name type="scientific">Tepidimonas charontis</name>
    <dbReference type="NCBI Taxonomy" id="2267262"/>
    <lineage>
        <taxon>Bacteria</taxon>
        <taxon>Pseudomonadati</taxon>
        <taxon>Pseudomonadota</taxon>
        <taxon>Betaproteobacteria</taxon>
        <taxon>Burkholderiales</taxon>
        <taxon>Tepidimonas</taxon>
    </lineage>
</organism>
<proteinExistence type="inferred from homology"/>
<feature type="transmembrane region" description="Helical" evidence="10">
    <location>
        <begin position="485"/>
        <end position="509"/>
    </location>
</feature>
<evidence type="ECO:0000256" key="7">
    <source>
        <dbReference type="ARBA" id="ARBA00023136"/>
    </source>
</evidence>
<evidence type="ECO:0000256" key="10">
    <source>
        <dbReference type="HAMAP-Rule" id="MF_02078"/>
    </source>
</evidence>
<feature type="transmembrane region" description="Helical" evidence="10">
    <location>
        <begin position="189"/>
        <end position="213"/>
    </location>
</feature>
<feature type="transmembrane region" description="Helical" evidence="10">
    <location>
        <begin position="90"/>
        <end position="114"/>
    </location>
</feature>
<dbReference type="InterPro" id="IPR051050">
    <property type="entry name" value="Lipid_II_flippase_MurJ/MviN"/>
</dbReference>
<dbReference type="CDD" id="cd13123">
    <property type="entry name" value="MATE_MurJ_like"/>
    <property type="match status" value="1"/>
</dbReference>
<dbReference type="GO" id="GO:0008360">
    <property type="term" value="P:regulation of cell shape"/>
    <property type="evidence" value="ECO:0007669"/>
    <property type="project" value="UniProtKB-UniRule"/>
</dbReference>
<accession>A0A554XJL9</accession>
<evidence type="ECO:0000256" key="2">
    <source>
        <dbReference type="ARBA" id="ARBA00022475"/>
    </source>
</evidence>
<comment type="caution">
    <text evidence="12">The sequence shown here is derived from an EMBL/GenBank/DDBJ whole genome shotgun (WGS) entry which is preliminary data.</text>
</comment>
<evidence type="ECO:0000313" key="12">
    <source>
        <dbReference type="EMBL" id="TSE36023.1"/>
    </source>
</evidence>
<feature type="transmembrane region" description="Helical" evidence="10">
    <location>
        <begin position="285"/>
        <end position="303"/>
    </location>
</feature>
<comment type="subcellular location">
    <subcellularLocation>
        <location evidence="10">Cell inner membrane</location>
        <topology evidence="10">Multi-pass membrane protein</topology>
    </subcellularLocation>
    <subcellularLocation>
        <location evidence="1">Cell membrane</location>
        <topology evidence="1">Multi-pass membrane protein</topology>
    </subcellularLocation>
</comment>
<evidence type="ECO:0000256" key="8">
    <source>
        <dbReference type="ARBA" id="ARBA00060041"/>
    </source>
</evidence>
<dbReference type="AlphaFoldDB" id="A0A554XJL9"/>
<keyword evidence="6 10" id="KW-1133">Transmembrane helix</keyword>
<dbReference type="OrthoDB" id="9816572at2"/>
<evidence type="ECO:0000256" key="5">
    <source>
        <dbReference type="ARBA" id="ARBA00022984"/>
    </source>
</evidence>
<evidence type="ECO:0000313" key="13">
    <source>
        <dbReference type="Proteomes" id="UP000318294"/>
    </source>
</evidence>
<feature type="transmembrane region" description="Helical" evidence="10">
    <location>
        <begin position="362"/>
        <end position="382"/>
    </location>
</feature>
<feature type="transmembrane region" description="Helical" evidence="10">
    <location>
        <begin position="240"/>
        <end position="265"/>
    </location>
</feature>
<keyword evidence="4 10" id="KW-0133">Cell shape</keyword>
<dbReference type="PIRSF" id="PIRSF002869">
    <property type="entry name" value="MviN"/>
    <property type="match status" value="1"/>
</dbReference>
<comment type="pathway">
    <text evidence="10">Cell wall biogenesis; peptidoglycan biosynthesis.</text>
</comment>
<dbReference type="PANTHER" id="PTHR47019">
    <property type="entry name" value="LIPID II FLIPPASE MURJ"/>
    <property type="match status" value="1"/>
</dbReference>
<feature type="transmembrane region" description="Helical" evidence="10">
    <location>
        <begin position="165"/>
        <end position="183"/>
    </location>
</feature>
<reference evidence="12 13" key="1">
    <citation type="submission" date="2019-07" db="EMBL/GenBank/DDBJ databases">
        <title>Tepidimonas charontis SPSP-6 draft genome.</title>
        <authorList>
            <person name="Da Costa M.S."/>
            <person name="Froufe H.J.C."/>
            <person name="Egas C."/>
            <person name="Albuquerque L."/>
        </authorList>
    </citation>
    <scope>NUCLEOTIDE SEQUENCE [LARGE SCALE GENOMIC DNA]</scope>
    <source>
        <strain evidence="12 13">SPSP-6</strain>
    </source>
</reference>
<dbReference type="NCBIfam" id="TIGR01695">
    <property type="entry name" value="murJ_mviN"/>
    <property type="match status" value="1"/>
</dbReference>
<dbReference type="GO" id="GO:0005886">
    <property type="term" value="C:plasma membrane"/>
    <property type="evidence" value="ECO:0007669"/>
    <property type="project" value="UniProtKB-SubCell"/>
</dbReference>
<keyword evidence="7 10" id="KW-0472">Membrane</keyword>
<keyword evidence="10" id="KW-0997">Cell inner membrane</keyword>
<dbReference type="InterPro" id="IPR004268">
    <property type="entry name" value="MurJ"/>
</dbReference>
<evidence type="ECO:0000256" key="6">
    <source>
        <dbReference type="ARBA" id="ARBA00022989"/>
    </source>
</evidence>
<feature type="transmembrane region" description="Helical" evidence="10">
    <location>
        <begin position="394"/>
        <end position="413"/>
    </location>
</feature>
<keyword evidence="13" id="KW-1185">Reference proteome</keyword>
<feature type="transmembrane region" description="Helical" evidence="10">
    <location>
        <begin position="452"/>
        <end position="473"/>
    </location>
</feature>
<dbReference type="GO" id="GO:0015648">
    <property type="term" value="F:lipid-linked peptidoglycan transporter activity"/>
    <property type="evidence" value="ECO:0007669"/>
    <property type="project" value="UniProtKB-UniRule"/>
</dbReference>
<evidence type="ECO:0000256" key="9">
    <source>
        <dbReference type="ARBA" id="ARBA00061532"/>
    </source>
</evidence>
<dbReference type="PRINTS" id="PR01806">
    <property type="entry name" value="VIRFACTRMVIN"/>
</dbReference>
<evidence type="ECO:0000256" key="11">
    <source>
        <dbReference type="PIRNR" id="PIRNR002869"/>
    </source>
</evidence>
<keyword evidence="10 11" id="KW-0961">Cell wall biogenesis/degradation</keyword>
<dbReference type="Pfam" id="PF03023">
    <property type="entry name" value="MurJ"/>
    <property type="match status" value="1"/>
</dbReference>
<feature type="transmembrane region" description="Helical" evidence="10">
    <location>
        <begin position="134"/>
        <end position="153"/>
    </location>
</feature>
<keyword evidence="5 10" id="KW-0573">Peptidoglycan synthesis</keyword>
<keyword evidence="3 10" id="KW-0812">Transmembrane</keyword>
<dbReference type="HAMAP" id="MF_02078">
    <property type="entry name" value="MurJ_MviN"/>
    <property type="match status" value="1"/>
</dbReference>
<keyword evidence="2 10" id="KW-1003">Cell membrane</keyword>
<evidence type="ECO:0000256" key="3">
    <source>
        <dbReference type="ARBA" id="ARBA00022692"/>
    </source>
</evidence>
<dbReference type="UniPathway" id="UPA00219"/>
<dbReference type="PANTHER" id="PTHR47019:SF1">
    <property type="entry name" value="LIPID II FLIPPASE MURJ"/>
    <property type="match status" value="1"/>
</dbReference>
<feature type="transmembrane region" description="Helical" evidence="10">
    <location>
        <begin position="419"/>
        <end position="440"/>
    </location>
</feature>
<protein>
    <recommendedName>
        <fullName evidence="10">Probable lipid II flippase MurJ</fullName>
    </recommendedName>
</protein>
<dbReference type="GO" id="GO:0009252">
    <property type="term" value="P:peptidoglycan biosynthetic process"/>
    <property type="evidence" value="ECO:0007669"/>
    <property type="project" value="UniProtKB-UniRule"/>
</dbReference>
<keyword evidence="10 11" id="KW-0813">Transport</keyword>
<comment type="function">
    <text evidence="8 10 11">Involved in peptidoglycan biosynthesis. Transports lipid-linked peptidoglycan precursors from the inner to the outer leaflet of the cytoplasmic membrane.</text>
</comment>
<dbReference type="GO" id="GO:0034204">
    <property type="term" value="P:lipid translocation"/>
    <property type="evidence" value="ECO:0007669"/>
    <property type="project" value="TreeGrafter"/>
</dbReference>
<name>A0A554XJL9_9BURK</name>
<sequence>MSLFKSASIVSAWTLLSRITGLVRELLIAATFGASALTDAFNVAFRIPNLLRRLFAEGAFSQAFVPVLAATRAQQGDAATRALIDHVATVLTAALLLTCVAGVLGAPALVWAMAAGLRQTPHGFETAVVLTRWMFPYIGFMSLVALSAGILNTWKRFAVPAATPVLLNVAMIAAALWGAPALARHGLEPIYALAAGVMLGGVLQLAVQVPALYRIGALPRLRLGVGGVRAGWRHPGTQRILALMGPAVLGVSVAQLSLLINTQIASHLAPGSVSWLTYADRLMEFPTALLGVALGVVLLPQLAAAQASGDGARYSQLLDWGLRWVVLLAVPSALGLLTFATPLVAVLYHYGAFTATDVQQTALALMGYGVGLLGLIGVKVLAPGFYARQDIRTPVRIAIVVLLSTQAMNAALVPHLAHAGLALAIGLGALLNAGWLLWGLRRRGAYAPQPGWRRFAAQVAAGAVVLTTWLVLWARALDWLALAPLWRAAAVAGVVSGAAMLYFGTLYALGLPLRQFVRK</sequence>
<dbReference type="EMBL" id="VJON01000003">
    <property type="protein sequence ID" value="TSE36023.1"/>
    <property type="molecule type" value="Genomic_DNA"/>
</dbReference>
<evidence type="ECO:0000256" key="4">
    <source>
        <dbReference type="ARBA" id="ARBA00022960"/>
    </source>
</evidence>
<feature type="transmembrane region" description="Helical" evidence="10">
    <location>
        <begin position="324"/>
        <end position="350"/>
    </location>
</feature>
<comment type="similarity">
    <text evidence="9 10 11">Belongs to the MurJ/MviN family.</text>
</comment>
<dbReference type="Proteomes" id="UP000318294">
    <property type="component" value="Unassembled WGS sequence"/>
</dbReference>
<dbReference type="RefSeq" id="WP_144327405.1">
    <property type="nucleotide sequence ID" value="NZ_VJON01000003.1"/>
</dbReference>